<gene>
    <name evidence="3" type="ORF">CLAFUR5_11150</name>
</gene>
<reference evidence="3" key="1">
    <citation type="submission" date="2021-12" db="EMBL/GenBank/DDBJ databases">
        <authorList>
            <person name="Zaccaron A."/>
            <person name="Stergiopoulos I."/>
        </authorList>
    </citation>
    <scope>NUCLEOTIDE SEQUENCE</scope>
    <source>
        <strain evidence="3">Race5_Kim</strain>
    </source>
</reference>
<dbReference type="NCBIfam" id="NF041278">
    <property type="entry name" value="CmcJ_NvfI_EfuI"/>
    <property type="match status" value="1"/>
</dbReference>
<dbReference type="GeneID" id="71991028"/>
<dbReference type="RefSeq" id="XP_047765573.1">
    <property type="nucleotide sequence ID" value="XM_047910298.1"/>
</dbReference>
<dbReference type="AlphaFoldDB" id="A0A9Q8USW6"/>
<evidence type="ECO:0000256" key="1">
    <source>
        <dbReference type="ARBA" id="ARBA00023002"/>
    </source>
</evidence>
<accession>A0A9Q8USW6</accession>
<dbReference type="PANTHER" id="PTHR34598">
    <property type="entry name" value="BLL6449 PROTEIN"/>
    <property type="match status" value="1"/>
</dbReference>
<comment type="similarity">
    <text evidence="2">Belongs to the asaB hydroxylase/desaturase family.</text>
</comment>
<reference evidence="3" key="2">
    <citation type="journal article" date="2022" name="Microb. Genom.">
        <title>A chromosome-scale genome assembly of the tomato pathogen Cladosporium fulvum reveals a compartmentalized genome architecture and the presence of a dispensable chromosome.</title>
        <authorList>
            <person name="Zaccaron A.Z."/>
            <person name="Chen L.H."/>
            <person name="Samaras A."/>
            <person name="Stergiopoulos I."/>
        </authorList>
    </citation>
    <scope>NUCLEOTIDE SEQUENCE</scope>
    <source>
        <strain evidence="3">Race5_Kim</strain>
    </source>
</reference>
<dbReference type="PANTHER" id="PTHR34598:SF3">
    <property type="entry name" value="OXIDOREDUCTASE AN1597"/>
    <property type="match status" value="1"/>
</dbReference>
<dbReference type="KEGG" id="ffu:CLAFUR5_11150"/>
<evidence type="ECO:0000256" key="2">
    <source>
        <dbReference type="ARBA" id="ARBA00023604"/>
    </source>
</evidence>
<dbReference type="Proteomes" id="UP000756132">
    <property type="component" value="Chromosome 8"/>
</dbReference>
<dbReference type="EMBL" id="CP090170">
    <property type="protein sequence ID" value="UJO21207.1"/>
    <property type="molecule type" value="Genomic_DNA"/>
</dbReference>
<keyword evidence="1" id="KW-0560">Oxidoreductase</keyword>
<keyword evidence="4" id="KW-1185">Reference proteome</keyword>
<organism evidence="3 4">
    <name type="scientific">Passalora fulva</name>
    <name type="common">Tomato leaf mold</name>
    <name type="synonym">Cladosporium fulvum</name>
    <dbReference type="NCBI Taxonomy" id="5499"/>
    <lineage>
        <taxon>Eukaryota</taxon>
        <taxon>Fungi</taxon>
        <taxon>Dikarya</taxon>
        <taxon>Ascomycota</taxon>
        <taxon>Pezizomycotina</taxon>
        <taxon>Dothideomycetes</taxon>
        <taxon>Dothideomycetidae</taxon>
        <taxon>Mycosphaerellales</taxon>
        <taxon>Mycosphaerellaceae</taxon>
        <taxon>Fulvia</taxon>
    </lineage>
</organism>
<dbReference type="OrthoDB" id="412788at2759"/>
<sequence length="325" mass="36962">MSQVFWCRVERIDLPASHGLLDLMTVAMAQVESPRAVHTNLNYYLLPSDGGTKIFYPGTAGNYRRKHDPRPVVIEDIRGLEHVFKVDIHGFQVLKHPVSKKEYQDEEKIKSTAYAETADLLKEATGASRVHVFSHIVRSQAWDSVLEAGKDLGDKETQATRTSARFIHVDQSYEGAKEMLRDNLPPEEAERLSKTRWAILNVWRPIQQTVHREPLAVCDARSVPEEDLYPVRAQLPGKGSGSFEDASKGGTFETWQLRANPNHKWYYASELTEDEVLLIKCYDSKLDGRARRAPHTAFATADDYGPPRQSVEIRCLVFWEDQALE</sequence>
<evidence type="ECO:0000313" key="3">
    <source>
        <dbReference type="EMBL" id="UJO21207.1"/>
    </source>
</evidence>
<protein>
    <submittedName>
        <fullName evidence="3">Hydroxylase/desaturase CTB9</fullName>
    </submittedName>
</protein>
<evidence type="ECO:0000313" key="4">
    <source>
        <dbReference type="Proteomes" id="UP000756132"/>
    </source>
</evidence>
<name>A0A9Q8USW6_PASFU</name>
<dbReference type="GO" id="GO:0016491">
    <property type="term" value="F:oxidoreductase activity"/>
    <property type="evidence" value="ECO:0007669"/>
    <property type="project" value="UniProtKB-KW"/>
</dbReference>
<dbReference type="InterPro" id="IPR044053">
    <property type="entry name" value="AsaB-like"/>
</dbReference>
<proteinExistence type="inferred from homology"/>